<evidence type="ECO:0000256" key="4">
    <source>
        <dbReference type="ARBA" id="ARBA00022840"/>
    </source>
</evidence>
<sequence>MTSLAIETHGLGKRFGARAALESIDLEVPRGTAFGFLGRNGAGKTTLVRLLLGLAAPTSGTMRLLGHDLPQQRAKALASVGAIVEEPRFHPHLTGRENLLVHAAARDRYAAARIPAALERVGLAARADDVVKGYSLGMRQRLGIARCLLCDPELLILDEPVNGLDPAGILEFRHLVRSLVDEGRTVLLSSHLLDEVEKTCDRAAIVDNGRVVAQGTIEELTAMSDERTIDIIAAPAVRATHILAAAPTIERAVEHDGGIRATLAPDAPRDADVVTALLTRLIAEGIAIERVNPVKRSLEDQFLSMTTRLENA</sequence>
<dbReference type="InterPro" id="IPR003593">
    <property type="entry name" value="AAA+_ATPase"/>
</dbReference>
<accession>A0A9X3NEE5</accession>
<keyword evidence="4 6" id="KW-0067">ATP-binding</keyword>
<dbReference type="Proteomes" id="UP001147653">
    <property type="component" value="Unassembled WGS sequence"/>
</dbReference>
<evidence type="ECO:0000256" key="2">
    <source>
        <dbReference type="ARBA" id="ARBA00022448"/>
    </source>
</evidence>
<evidence type="ECO:0000313" key="6">
    <source>
        <dbReference type="EMBL" id="MDA0183729.1"/>
    </source>
</evidence>
<evidence type="ECO:0000256" key="1">
    <source>
        <dbReference type="ARBA" id="ARBA00005417"/>
    </source>
</evidence>
<dbReference type="Gene3D" id="3.40.50.300">
    <property type="entry name" value="P-loop containing nucleotide triphosphate hydrolases"/>
    <property type="match status" value="1"/>
</dbReference>
<dbReference type="InterPro" id="IPR017871">
    <property type="entry name" value="ABC_transporter-like_CS"/>
</dbReference>
<organism evidence="6 7">
    <name type="scientific">Solirubrobacter phytolaccae</name>
    <dbReference type="NCBI Taxonomy" id="1404360"/>
    <lineage>
        <taxon>Bacteria</taxon>
        <taxon>Bacillati</taxon>
        <taxon>Actinomycetota</taxon>
        <taxon>Thermoleophilia</taxon>
        <taxon>Solirubrobacterales</taxon>
        <taxon>Solirubrobacteraceae</taxon>
        <taxon>Solirubrobacter</taxon>
    </lineage>
</organism>
<dbReference type="PROSITE" id="PS50893">
    <property type="entry name" value="ABC_TRANSPORTER_2"/>
    <property type="match status" value="1"/>
</dbReference>
<name>A0A9X3NEE5_9ACTN</name>
<dbReference type="GO" id="GO:0016887">
    <property type="term" value="F:ATP hydrolysis activity"/>
    <property type="evidence" value="ECO:0007669"/>
    <property type="project" value="InterPro"/>
</dbReference>
<dbReference type="RefSeq" id="WP_270028143.1">
    <property type="nucleotide sequence ID" value="NZ_JAPDDP010000059.1"/>
</dbReference>
<evidence type="ECO:0000259" key="5">
    <source>
        <dbReference type="PROSITE" id="PS50893"/>
    </source>
</evidence>
<keyword evidence="7" id="KW-1185">Reference proteome</keyword>
<comment type="similarity">
    <text evidence="1">Belongs to the ABC transporter superfamily.</text>
</comment>
<dbReference type="SMART" id="SM00382">
    <property type="entry name" value="AAA"/>
    <property type="match status" value="1"/>
</dbReference>
<evidence type="ECO:0000313" key="7">
    <source>
        <dbReference type="Proteomes" id="UP001147653"/>
    </source>
</evidence>
<dbReference type="SUPFAM" id="SSF52540">
    <property type="entry name" value="P-loop containing nucleoside triphosphate hydrolases"/>
    <property type="match status" value="1"/>
</dbReference>
<keyword evidence="2" id="KW-0813">Transport</keyword>
<dbReference type="AlphaFoldDB" id="A0A9X3NEE5"/>
<dbReference type="PANTHER" id="PTHR43335:SF4">
    <property type="entry name" value="ABC TRANSPORTER, ATP-BINDING PROTEIN"/>
    <property type="match status" value="1"/>
</dbReference>
<evidence type="ECO:0000256" key="3">
    <source>
        <dbReference type="ARBA" id="ARBA00022741"/>
    </source>
</evidence>
<gene>
    <name evidence="6" type="ORF">OJ997_25700</name>
</gene>
<dbReference type="InterPro" id="IPR003439">
    <property type="entry name" value="ABC_transporter-like_ATP-bd"/>
</dbReference>
<protein>
    <submittedName>
        <fullName evidence="6">ABC transporter ATP-binding protein</fullName>
    </submittedName>
</protein>
<dbReference type="Pfam" id="PF00005">
    <property type="entry name" value="ABC_tran"/>
    <property type="match status" value="1"/>
</dbReference>
<keyword evidence="3" id="KW-0547">Nucleotide-binding</keyword>
<dbReference type="PANTHER" id="PTHR43335">
    <property type="entry name" value="ABC TRANSPORTER, ATP-BINDING PROTEIN"/>
    <property type="match status" value="1"/>
</dbReference>
<feature type="domain" description="ABC transporter" evidence="5">
    <location>
        <begin position="6"/>
        <end position="233"/>
    </location>
</feature>
<comment type="caution">
    <text evidence="6">The sequence shown here is derived from an EMBL/GenBank/DDBJ whole genome shotgun (WGS) entry which is preliminary data.</text>
</comment>
<proteinExistence type="inferred from homology"/>
<dbReference type="InterPro" id="IPR027417">
    <property type="entry name" value="P-loop_NTPase"/>
</dbReference>
<dbReference type="EMBL" id="JAPDDP010000059">
    <property type="protein sequence ID" value="MDA0183729.1"/>
    <property type="molecule type" value="Genomic_DNA"/>
</dbReference>
<dbReference type="GO" id="GO:0005524">
    <property type="term" value="F:ATP binding"/>
    <property type="evidence" value="ECO:0007669"/>
    <property type="project" value="UniProtKB-KW"/>
</dbReference>
<dbReference type="PROSITE" id="PS00211">
    <property type="entry name" value="ABC_TRANSPORTER_1"/>
    <property type="match status" value="1"/>
</dbReference>
<reference evidence="6" key="1">
    <citation type="submission" date="2022-10" db="EMBL/GenBank/DDBJ databases">
        <title>The WGS of Solirubrobacter phytolaccae KCTC 29190.</title>
        <authorList>
            <person name="Jiang Z."/>
        </authorList>
    </citation>
    <scope>NUCLEOTIDE SEQUENCE</scope>
    <source>
        <strain evidence="6">KCTC 29190</strain>
    </source>
</reference>